<comment type="caution">
    <text evidence="1">The sequence shown here is derived from an EMBL/GenBank/DDBJ whole genome shotgun (WGS) entry which is preliminary data.</text>
</comment>
<gene>
    <name evidence="1" type="ORF">H2198_010327</name>
</gene>
<sequence length="349" mass="37741">MPKRENIAIWLNPDGSLLSKTLQNSREPGKGEALVEVLYSGINPADVKHSTLGIHSTVSGYDFCGVVKEIGDGCVYDVGDVIAGYTPTGINRPERFGTHQNYLIYPADNLAFHVPPEMKRQDAACLMVIVRTAADAMFNLLQYPLPGETASSPLKPLLIWGGATSLGLSTIQFAKSIGVPEIFVTASSQHHEWLTKLGATKCFDYRDDNVVENIRAYASLSGQVFDRVFDAVGSMQARTADLALSCAGEGAIVVTATGHAKCLNPFAITEVDVEIDIPGRGRTVFPARPRDAERAQKALLWAVEHYGKEFVFPKVSNVSGQVAKAMQTITAVGRGLAGYGKYVIEHPLF</sequence>
<protein>
    <submittedName>
        <fullName evidence="1">Uncharacterized protein</fullName>
    </submittedName>
</protein>
<dbReference type="EMBL" id="JAPDRQ010000349">
    <property type="protein sequence ID" value="KAJ9650368.1"/>
    <property type="molecule type" value="Genomic_DNA"/>
</dbReference>
<dbReference type="Proteomes" id="UP001172386">
    <property type="component" value="Unassembled WGS sequence"/>
</dbReference>
<reference evidence="1" key="1">
    <citation type="submission" date="2022-10" db="EMBL/GenBank/DDBJ databases">
        <title>Culturing micro-colonial fungi from biological soil crusts in the Mojave desert and describing Neophaeococcomyces mojavensis, and introducing the new genera and species Taxawa tesnikishii.</title>
        <authorList>
            <person name="Kurbessoian T."/>
            <person name="Stajich J.E."/>
        </authorList>
    </citation>
    <scope>NUCLEOTIDE SEQUENCE</scope>
    <source>
        <strain evidence="1">JES_112</strain>
    </source>
</reference>
<keyword evidence="2" id="KW-1185">Reference proteome</keyword>
<name>A0ACC2ZRV7_9EURO</name>
<evidence type="ECO:0000313" key="1">
    <source>
        <dbReference type="EMBL" id="KAJ9650368.1"/>
    </source>
</evidence>
<proteinExistence type="predicted"/>
<accession>A0ACC2ZRV7</accession>
<organism evidence="1 2">
    <name type="scientific">Neophaeococcomyces mojaviensis</name>
    <dbReference type="NCBI Taxonomy" id="3383035"/>
    <lineage>
        <taxon>Eukaryota</taxon>
        <taxon>Fungi</taxon>
        <taxon>Dikarya</taxon>
        <taxon>Ascomycota</taxon>
        <taxon>Pezizomycotina</taxon>
        <taxon>Eurotiomycetes</taxon>
        <taxon>Chaetothyriomycetidae</taxon>
        <taxon>Chaetothyriales</taxon>
        <taxon>Chaetothyriales incertae sedis</taxon>
        <taxon>Neophaeococcomyces</taxon>
    </lineage>
</organism>
<evidence type="ECO:0000313" key="2">
    <source>
        <dbReference type="Proteomes" id="UP001172386"/>
    </source>
</evidence>